<name>A0A7Y9EU66_9MICO</name>
<reference evidence="5 6" key="1">
    <citation type="submission" date="2020-07" db="EMBL/GenBank/DDBJ databases">
        <title>Sequencing the genomes of 1000 actinobacteria strains.</title>
        <authorList>
            <person name="Klenk H.-P."/>
        </authorList>
    </citation>
    <scope>NUCLEOTIDE SEQUENCE [LARGE SCALE GENOMIC DNA]</scope>
    <source>
        <strain evidence="5 6">DSM 22185</strain>
    </source>
</reference>
<dbReference type="GO" id="GO:0016787">
    <property type="term" value="F:hydrolase activity"/>
    <property type="evidence" value="ECO:0007669"/>
    <property type="project" value="UniProtKB-KW"/>
</dbReference>
<dbReference type="AlphaFoldDB" id="A0A7Y9EU66"/>
<feature type="region of interest" description="Disordered" evidence="3">
    <location>
        <begin position="91"/>
        <end position="121"/>
    </location>
</feature>
<dbReference type="InterPro" id="IPR005754">
    <property type="entry name" value="Sortase"/>
</dbReference>
<feature type="transmembrane region" description="Helical" evidence="4">
    <location>
        <begin position="49"/>
        <end position="72"/>
    </location>
</feature>
<dbReference type="EMBL" id="JACCBH010000001">
    <property type="protein sequence ID" value="NYD54027.1"/>
    <property type="molecule type" value="Genomic_DNA"/>
</dbReference>
<dbReference type="Pfam" id="PF04203">
    <property type="entry name" value="Sortase"/>
    <property type="match status" value="1"/>
</dbReference>
<feature type="region of interest" description="Disordered" evidence="3">
    <location>
        <begin position="1"/>
        <end position="43"/>
    </location>
</feature>
<evidence type="ECO:0000256" key="1">
    <source>
        <dbReference type="ARBA" id="ARBA00022801"/>
    </source>
</evidence>
<evidence type="ECO:0000256" key="4">
    <source>
        <dbReference type="SAM" id="Phobius"/>
    </source>
</evidence>
<evidence type="ECO:0000256" key="3">
    <source>
        <dbReference type="SAM" id="MobiDB-lite"/>
    </source>
</evidence>
<dbReference type="RefSeq" id="WP_179432019.1">
    <property type="nucleotide sequence ID" value="NZ_BAABLC010000001.1"/>
</dbReference>
<feature type="active site" description="Proton donor/acceptor" evidence="2">
    <location>
        <position position="185"/>
    </location>
</feature>
<evidence type="ECO:0000256" key="2">
    <source>
        <dbReference type="PIRSR" id="PIRSR605754-1"/>
    </source>
</evidence>
<feature type="compositionally biased region" description="Low complexity" evidence="3">
    <location>
        <begin position="18"/>
        <end position="28"/>
    </location>
</feature>
<keyword evidence="6" id="KW-1185">Reference proteome</keyword>
<gene>
    <name evidence="5" type="ORF">BKA02_001082</name>
</gene>
<dbReference type="Gene3D" id="2.40.260.10">
    <property type="entry name" value="Sortase"/>
    <property type="match status" value="1"/>
</dbReference>
<keyword evidence="1 5" id="KW-0378">Hydrolase</keyword>
<feature type="active site" description="Acyl-thioester intermediate" evidence="2">
    <location>
        <position position="253"/>
    </location>
</feature>
<dbReference type="SUPFAM" id="SSF63817">
    <property type="entry name" value="Sortase"/>
    <property type="match status" value="1"/>
</dbReference>
<accession>A0A7Y9EU66</accession>
<dbReference type="EC" id="3.4.22.70" evidence="5"/>
<dbReference type="InterPro" id="IPR042003">
    <property type="entry name" value="Sortase_E"/>
</dbReference>
<keyword evidence="4" id="KW-0812">Transmembrane</keyword>
<keyword evidence="4" id="KW-1133">Transmembrane helix</keyword>
<dbReference type="InterPro" id="IPR053465">
    <property type="entry name" value="Sortase_Class_E"/>
</dbReference>
<comment type="caution">
    <text evidence="5">The sequence shown here is derived from an EMBL/GenBank/DDBJ whole genome shotgun (WGS) entry which is preliminary data.</text>
</comment>
<keyword evidence="4" id="KW-0472">Membrane</keyword>
<proteinExistence type="predicted"/>
<dbReference type="NCBIfam" id="NF033747">
    <property type="entry name" value="class_E_sortase"/>
    <property type="match status" value="1"/>
</dbReference>
<dbReference type="InterPro" id="IPR023365">
    <property type="entry name" value="Sortase_dom-sf"/>
</dbReference>
<dbReference type="CDD" id="cd05830">
    <property type="entry name" value="Sortase_E"/>
    <property type="match status" value="1"/>
</dbReference>
<sequence length="288" mass="31479">MTQVRGDAPLRRDRRRAQQWPAQPAADPVQTREPERRPAHAARKARPRVSVLGVLGELLLTAGVVILLYVAWQMWIGDIIMSTANNEKGHEISRNWADGPAPEPPPVLEEPDDPGGEPTYEAPLLAPPGDGEYFAQMIIPRFGADYNNIIAGGVTRPVTLDEGWIGVYPDTTMPGQVGNFAVAGHRTTWGAPLNQVDKLQLNDPIVVETQEGWYVYRFRTLEYVTPDSIDVLDAVPQGGGMVTGEKYITLTACSPLYSLAERIVAYGVFDRFQPRAEGPPAALTEAGA</sequence>
<organism evidence="5 6">
    <name type="scientific">Microbacterium pseudoresistens</name>
    <dbReference type="NCBI Taxonomy" id="640634"/>
    <lineage>
        <taxon>Bacteria</taxon>
        <taxon>Bacillati</taxon>
        <taxon>Actinomycetota</taxon>
        <taxon>Actinomycetes</taxon>
        <taxon>Micrococcales</taxon>
        <taxon>Microbacteriaceae</taxon>
        <taxon>Microbacterium</taxon>
    </lineage>
</organism>
<dbReference type="Proteomes" id="UP000552045">
    <property type="component" value="Unassembled WGS sequence"/>
</dbReference>
<evidence type="ECO:0000313" key="5">
    <source>
        <dbReference type="EMBL" id="NYD54027.1"/>
    </source>
</evidence>
<evidence type="ECO:0000313" key="6">
    <source>
        <dbReference type="Proteomes" id="UP000552045"/>
    </source>
</evidence>
<protein>
    <submittedName>
        <fullName evidence="5">Sortase A</fullName>
        <ecNumber evidence="5">3.4.22.70</ecNumber>
    </submittedName>
</protein>